<dbReference type="InterPro" id="IPR032291">
    <property type="entry name" value="Abn2_C"/>
</dbReference>
<dbReference type="InterPro" id="IPR046780">
    <property type="entry name" value="aBig_2"/>
</dbReference>
<evidence type="ECO:0000256" key="2">
    <source>
        <dbReference type="ARBA" id="ARBA00009865"/>
    </source>
</evidence>
<dbReference type="GO" id="GO:0004553">
    <property type="term" value="F:hydrolase activity, hydrolyzing O-glycosyl compounds"/>
    <property type="evidence" value="ECO:0007669"/>
    <property type="project" value="InterPro"/>
</dbReference>
<feature type="site" description="Important for catalytic activity, responsible for pKa modulation of the active site Glu and correct orientation of both the proton donor and substrate" evidence="6">
    <location>
        <position position="230"/>
    </location>
</feature>
<feature type="domain" description="Extracellular endo-alpha-(1-&gt;5)-L-arabinanase C-terminal" evidence="8">
    <location>
        <begin position="433"/>
        <end position="536"/>
    </location>
</feature>
<sequence length="841" mass="90275">MLPSAAWAELANSRGSDTLAGSADPARLGTPPKSAPTTPTFSEVSVHDPSIVKAGDTFYVFGSHIEAAKSTDLMNWTGFTNGYTTPGNTLYGDLSGNLAGSFAWAGENDSDSSGGFAVWAPDVFWNPDFVNKDGTRGAYLIYYSASSTYIRSAIGVASSPTIEGPYEYVDTIIYSGFTRNEAYDANSTINKQWTNTNIKALVDNGTLDGAGNWFNADGSYKNSAYPNAIDPAHYYDKDGKLWMAYGSWSGGIFALEIDPATGLPKYPGSDGTTADGRPVDRYFGTLIAGGFTKSGEGPYIVYDRRSGYYYLYMTYGGLAANGGYNMRQFRSTSPTGPYVDAQGQSAVLPGNTSNDPYGNKLMGNYLFERLAGDPGTGIGVGYVSPGHNSVYQDESTGRQFLIFHTRFPQQGEYHEVRVHQMFMNEDNWPVAAPFRYAGETLEAVGTSDIAGEYKFVSHGKSTSPAIERSVYITLNNNHTITGDKTGRWQKRGPSYSEIEIDGETYKGVFVRGWDPDARQFVMTFTAMSDQGVSVWGVRQQDLTDREVVANVLNDIDLGDTAQVSADLILPSEGTRHAVITWQTSDDQAVESDGTVHRPTAGSEPATAVLTATVAKGSVTDSRAFTVTVLPRQTASLTANYAFEGGLQDQTGSFGAGTVTGNRIDNTGGAITYAAGISGQAAVFNGSSGIRLPDDLIDGDSYSVSLWVKPEALSTYTTTFFGARDPNHWISLLPQGPANGNTMLWSGSDPWYDAPTGMTIGIGEWSHLAITAEKGAAKVYVNGVERFSGTSFPDIFSNSGGSFALGVNWWDPPFQGMLDDLRVYNGTLTPEEIAALSSSSNL</sequence>
<dbReference type="InterPro" id="IPR050727">
    <property type="entry name" value="GH43_arabinanases"/>
</dbReference>
<evidence type="ECO:0000256" key="7">
    <source>
        <dbReference type="SAM" id="MobiDB-lite"/>
    </source>
</evidence>
<evidence type="ECO:0000313" key="10">
    <source>
        <dbReference type="EMBL" id="MBB6678556.1"/>
    </source>
</evidence>
<dbReference type="InterPro" id="IPR006710">
    <property type="entry name" value="Glyco_hydro_43"/>
</dbReference>
<protein>
    <submittedName>
        <fullName evidence="10">Family 43 glycosylhydrolase</fullName>
    </submittedName>
</protein>
<feature type="active site" description="Proton acceptor" evidence="5">
    <location>
        <position position="48"/>
    </location>
</feature>
<proteinExistence type="inferred from homology"/>
<dbReference type="GO" id="GO:0005975">
    <property type="term" value="P:carbohydrate metabolic process"/>
    <property type="evidence" value="ECO:0007669"/>
    <property type="project" value="InterPro"/>
</dbReference>
<dbReference type="CDD" id="cd18832">
    <property type="entry name" value="GH43_GsAbnA-like"/>
    <property type="match status" value="1"/>
</dbReference>
<gene>
    <name evidence="10" type="ORF">H4Q31_14790</name>
</gene>
<dbReference type="Gene3D" id="2.115.10.20">
    <property type="entry name" value="Glycosyl hydrolase domain, family 43"/>
    <property type="match status" value="1"/>
</dbReference>
<dbReference type="EMBL" id="JACJVN010000057">
    <property type="protein sequence ID" value="MBB6678556.1"/>
    <property type="molecule type" value="Genomic_DNA"/>
</dbReference>
<evidence type="ECO:0000256" key="6">
    <source>
        <dbReference type="PIRSR" id="PIRSR606710-2"/>
    </source>
</evidence>
<evidence type="ECO:0000259" key="8">
    <source>
        <dbReference type="Pfam" id="PF16369"/>
    </source>
</evidence>
<dbReference type="InterPro" id="IPR013320">
    <property type="entry name" value="ConA-like_dom_sf"/>
</dbReference>
<accession>A0A841TE81</accession>
<dbReference type="Pfam" id="PF04616">
    <property type="entry name" value="Glyco_hydro_43"/>
    <property type="match status" value="1"/>
</dbReference>
<reference evidence="10 11" key="1">
    <citation type="submission" date="2020-08" db="EMBL/GenBank/DDBJ databases">
        <title>Cohnella phylogeny.</title>
        <authorList>
            <person name="Dunlap C."/>
        </authorList>
    </citation>
    <scope>NUCLEOTIDE SEQUENCE [LARGE SCALE GENOMIC DNA]</scope>
    <source>
        <strain evidence="10 11">DSM 103658</strain>
    </source>
</reference>
<evidence type="ECO:0000256" key="4">
    <source>
        <dbReference type="ARBA" id="ARBA00023295"/>
    </source>
</evidence>
<dbReference type="Gene3D" id="2.60.120.200">
    <property type="match status" value="1"/>
</dbReference>
<evidence type="ECO:0000259" key="9">
    <source>
        <dbReference type="Pfam" id="PF20578"/>
    </source>
</evidence>
<dbReference type="InterPro" id="IPR023296">
    <property type="entry name" value="Glyco_hydro_beta-prop_sf"/>
</dbReference>
<evidence type="ECO:0000256" key="5">
    <source>
        <dbReference type="PIRSR" id="PIRSR606710-1"/>
    </source>
</evidence>
<evidence type="ECO:0000313" key="11">
    <source>
        <dbReference type="Proteomes" id="UP000574133"/>
    </source>
</evidence>
<keyword evidence="4" id="KW-0326">Glycosidase</keyword>
<keyword evidence="11" id="KW-1185">Reference proteome</keyword>
<dbReference type="Gene3D" id="2.40.128.10">
    <property type="match status" value="1"/>
</dbReference>
<dbReference type="PANTHER" id="PTHR43301">
    <property type="entry name" value="ARABINAN ENDO-1,5-ALPHA-L-ARABINOSIDASE"/>
    <property type="match status" value="1"/>
</dbReference>
<feature type="region of interest" description="Disordered" evidence="7">
    <location>
        <begin position="14"/>
        <end position="42"/>
    </location>
</feature>
<feature type="domain" description="Atrophied bacterial Ig" evidence="9">
    <location>
        <begin position="557"/>
        <end position="630"/>
    </location>
</feature>
<feature type="active site" description="Proton donor" evidence="5">
    <location>
        <position position="296"/>
    </location>
</feature>
<comment type="pathway">
    <text evidence="1">Glycan metabolism; L-arabinan degradation.</text>
</comment>
<organism evidence="10 11">
    <name type="scientific">Cohnella lubricantis</name>
    <dbReference type="NCBI Taxonomy" id="2163172"/>
    <lineage>
        <taxon>Bacteria</taxon>
        <taxon>Bacillati</taxon>
        <taxon>Bacillota</taxon>
        <taxon>Bacilli</taxon>
        <taxon>Bacillales</taxon>
        <taxon>Paenibacillaceae</taxon>
        <taxon>Cohnella</taxon>
    </lineage>
</organism>
<keyword evidence="3 10" id="KW-0378">Hydrolase</keyword>
<comment type="caution">
    <text evidence="10">The sequence shown here is derived from an EMBL/GenBank/DDBJ whole genome shotgun (WGS) entry which is preliminary data.</text>
</comment>
<dbReference type="Pfam" id="PF20578">
    <property type="entry name" value="aBig_2"/>
    <property type="match status" value="1"/>
</dbReference>
<evidence type="ECO:0000256" key="1">
    <source>
        <dbReference type="ARBA" id="ARBA00004834"/>
    </source>
</evidence>
<dbReference type="SUPFAM" id="SSF49899">
    <property type="entry name" value="Concanavalin A-like lectins/glucanases"/>
    <property type="match status" value="1"/>
</dbReference>
<dbReference type="SUPFAM" id="SSF75005">
    <property type="entry name" value="Arabinanase/levansucrase/invertase"/>
    <property type="match status" value="1"/>
</dbReference>
<evidence type="ECO:0000256" key="3">
    <source>
        <dbReference type="ARBA" id="ARBA00022801"/>
    </source>
</evidence>
<dbReference type="Proteomes" id="UP000574133">
    <property type="component" value="Unassembled WGS sequence"/>
</dbReference>
<comment type="similarity">
    <text evidence="2">Belongs to the glycosyl hydrolase 43 family.</text>
</comment>
<name>A0A841TE81_9BACL</name>
<dbReference type="Pfam" id="PF16369">
    <property type="entry name" value="GH43_C"/>
    <property type="match status" value="1"/>
</dbReference>
<dbReference type="PANTHER" id="PTHR43301:SF3">
    <property type="entry name" value="ARABINAN ENDO-1,5-ALPHA-L-ARABINOSIDASE A-RELATED"/>
    <property type="match status" value="1"/>
</dbReference>
<dbReference type="Pfam" id="PF13385">
    <property type="entry name" value="Laminin_G_3"/>
    <property type="match status" value="1"/>
</dbReference>
<dbReference type="AlphaFoldDB" id="A0A841TE81"/>